<dbReference type="PANTHER" id="PTHR10845:SF192">
    <property type="entry name" value="DOUBLE HIT, ISOFORM B"/>
    <property type="match status" value="1"/>
</dbReference>
<sequence length="537" mass="60609">MLLRSRESVIIQGILERHQDDPYSTDQPLPATPTDIASFVVAVILRASVIICCILMIFLCLFKRNRQPLKSRKWIPYVFLLSKIIGNIAGVQSAWPASWSHDSIGTASSVGCFIEQWGSNPLYIVNLLCIVFLFGRFFVLKAYESRKQQHQEIRREEQLADDCATLDTDKMKEQSAIGRANRRIRLKSKIIKSLTSWYLLAFSMVALLLSIYIMGAIDISRTGGICNDNWAKITPAGVPAAILARYEIVLVVVIAVTAVIMLITDMIMVYRTPSPFSFGNMFLEDDPLRYRMELYLFCIPASCLGIIVACFGISSTVVDRTSTIVLVRTILYFLFWEIPGLLVIPGVSLFHAIAWERREKKAIIKSNSDRIDTSPGNNSSSLSAISGLPKHVCELDPTEFNDSSDMIHRLLGCGDVTTHELFRDFAKKEFSVENVLIYDDIARFKNNVNVERYEQAKLIFDSYLASGSLNQVNLPSKSADSAAEKLKAYEEDKEGCTLGDDLFDGVLQQVVVNLRDTYMRLWYTQAFKEYVEKRKGL</sequence>
<name>A0AAW2YKR7_9EUKA</name>
<dbReference type="InterPro" id="IPR044926">
    <property type="entry name" value="RGS_subdomain_2"/>
</dbReference>
<evidence type="ECO:0000313" key="4">
    <source>
        <dbReference type="Proteomes" id="UP001431209"/>
    </source>
</evidence>
<keyword evidence="1" id="KW-0812">Transmembrane</keyword>
<evidence type="ECO:0000256" key="1">
    <source>
        <dbReference type="SAM" id="Phobius"/>
    </source>
</evidence>
<dbReference type="InterPro" id="IPR036305">
    <property type="entry name" value="RGS_sf"/>
</dbReference>
<feature type="transmembrane region" description="Helical" evidence="1">
    <location>
        <begin position="330"/>
        <end position="355"/>
    </location>
</feature>
<comment type="caution">
    <text evidence="3">The sequence shown here is derived from an EMBL/GenBank/DDBJ whole genome shotgun (WGS) entry which is preliminary data.</text>
</comment>
<dbReference type="Pfam" id="PF00615">
    <property type="entry name" value="RGS"/>
    <property type="match status" value="1"/>
</dbReference>
<dbReference type="Proteomes" id="UP001431209">
    <property type="component" value="Unassembled WGS sequence"/>
</dbReference>
<keyword evidence="1" id="KW-0472">Membrane</keyword>
<feature type="transmembrane region" description="Helical" evidence="1">
    <location>
        <begin position="248"/>
        <end position="273"/>
    </location>
</feature>
<organism evidence="3 4">
    <name type="scientific">Acrasis kona</name>
    <dbReference type="NCBI Taxonomy" id="1008807"/>
    <lineage>
        <taxon>Eukaryota</taxon>
        <taxon>Discoba</taxon>
        <taxon>Heterolobosea</taxon>
        <taxon>Tetramitia</taxon>
        <taxon>Eutetramitia</taxon>
        <taxon>Acrasidae</taxon>
        <taxon>Acrasis</taxon>
    </lineage>
</organism>
<dbReference type="EMBL" id="JAOPGA020000204">
    <property type="protein sequence ID" value="KAL0477613.1"/>
    <property type="molecule type" value="Genomic_DNA"/>
</dbReference>
<proteinExistence type="predicted"/>
<gene>
    <name evidence="3" type="ORF">AKO1_005560</name>
</gene>
<feature type="transmembrane region" description="Helical" evidence="1">
    <location>
        <begin position="36"/>
        <end position="62"/>
    </location>
</feature>
<keyword evidence="4" id="KW-1185">Reference proteome</keyword>
<reference evidence="3 4" key="1">
    <citation type="submission" date="2024-03" db="EMBL/GenBank/DDBJ databases">
        <title>The Acrasis kona genome and developmental transcriptomes reveal deep origins of eukaryotic multicellular pathways.</title>
        <authorList>
            <person name="Sheikh S."/>
            <person name="Fu C.-J."/>
            <person name="Brown M.W."/>
            <person name="Baldauf S.L."/>
        </authorList>
    </citation>
    <scope>NUCLEOTIDE SEQUENCE [LARGE SCALE GENOMIC DNA]</scope>
    <source>
        <strain evidence="3 4">ATCC MYA-3509</strain>
    </source>
</reference>
<evidence type="ECO:0000313" key="3">
    <source>
        <dbReference type="EMBL" id="KAL0477613.1"/>
    </source>
</evidence>
<feature type="domain" description="RGS" evidence="2">
    <location>
        <begin position="421"/>
        <end position="516"/>
    </location>
</feature>
<dbReference type="SUPFAM" id="SSF48097">
    <property type="entry name" value="Regulator of G-protein signaling, RGS"/>
    <property type="match status" value="1"/>
</dbReference>
<evidence type="ECO:0000259" key="2">
    <source>
        <dbReference type="PROSITE" id="PS50132"/>
    </source>
</evidence>
<feature type="transmembrane region" description="Helical" evidence="1">
    <location>
        <begin position="197"/>
        <end position="217"/>
    </location>
</feature>
<feature type="transmembrane region" description="Helical" evidence="1">
    <location>
        <begin position="123"/>
        <end position="143"/>
    </location>
</feature>
<dbReference type="PANTHER" id="PTHR10845">
    <property type="entry name" value="REGULATOR OF G PROTEIN SIGNALING"/>
    <property type="match status" value="1"/>
</dbReference>
<accession>A0AAW2YKR7</accession>
<protein>
    <submittedName>
        <fullName evidence="3">Loco</fullName>
    </submittedName>
</protein>
<dbReference type="PROSITE" id="PS50132">
    <property type="entry name" value="RGS"/>
    <property type="match status" value="1"/>
</dbReference>
<dbReference type="Gene3D" id="1.10.167.10">
    <property type="entry name" value="Regulator of G-protein Signalling 4, domain 2"/>
    <property type="match status" value="1"/>
</dbReference>
<keyword evidence="1" id="KW-1133">Transmembrane helix</keyword>
<dbReference type="InterPro" id="IPR016137">
    <property type="entry name" value="RGS"/>
</dbReference>
<dbReference type="SMART" id="SM00315">
    <property type="entry name" value="RGS"/>
    <property type="match status" value="1"/>
</dbReference>
<dbReference type="AlphaFoldDB" id="A0AAW2YKR7"/>
<feature type="transmembrane region" description="Helical" evidence="1">
    <location>
        <begin position="74"/>
        <end position="95"/>
    </location>
</feature>
<feature type="transmembrane region" description="Helical" evidence="1">
    <location>
        <begin position="294"/>
        <end position="318"/>
    </location>
</feature>